<dbReference type="GO" id="GO:0004348">
    <property type="term" value="F:glucosylceramidase activity"/>
    <property type="evidence" value="ECO:0007669"/>
    <property type="project" value="InterPro"/>
</dbReference>
<keyword evidence="2" id="KW-0732">Signal</keyword>
<name>A0A9E6ZJC7_9FLAO</name>
<evidence type="ECO:0000313" key="8">
    <source>
        <dbReference type="Proteomes" id="UP000831290"/>
    </source>
</evidence>
<evidence type="ECO:0000313" key="7">
    <source>
        <dbReference type="EMBL" id="UOB16634.1"/>
    </source>
</evidence>
<evidence type="ECO:0000256" key="2">
    <source>
        <dbReference type="ARBA" id="ARBA00022729"/>
    </source>
</evidence>
<reference evidence="7" key="1">
    <citation type="submission" date="2022-03" db="EMBL/GenBank/DDBJ databases">
        <title>Description of Abyssus ytuae gen. nov., sp. nov., a novel member of the family Flavobacteriaceae isolated from the sediment of Mariana Trench.</title>
        <authorList>
            <person name="Zhang J."/>
            <person name="Xu X."/>
        </authorList>
    </citation>
    <scope>NUCLEOTIDE SEQUENCE</scope>
    <source>
        <strain evidence="7">MT3330</strain>
    </source>
</reference>
<accession>A0A9E6ZJC7</accession>
<dbReference type="InterPro" id="IPR017853">
    <property type="entry name" value="GH"/>
</dbReference>
<protein>
    <submittedName>
        <fullName evidence="7">Glucosylceramidase</fullName>
    </submittedName>
</protein>
<feature type="domain" description="Glycosyl hydrolase family 30 TIM-barrel" evidence="5">
    <location>
        <begin position="88"/>
        <end position="420"/>
    </location>
</feature>
<dbReference type="Proteomes" id="UP000831290">
    <property type="component" value="Chromosome"/>
</dbReference>
<evidence type="ECO:0000256" key="1">
    <source>
        <dbReference type="ARBA" id="ARBA00005382"/>
    </source>
</evidence>
<proteinExistence type="inferred from homology"/>
<dbReference type="InterPro" id="IPR001139">
    <property type="entry name" value="Glyco_hydro_30"/>
</dbReference>
<dbReference type="Gene3D" id="3.20.20.80">
    <property type="entry name" value="Glycosidases"/>
    <property type="match status" value="1"/>
</dbReference>
<evidence type="ECO:0000256" key="4">
    <source>
        <dbReference type="RuleBase" id="RU361188"/>
    </source>
</evidence>
<dbReference type="InterPro" id="IPR033452">
    <property type="entry name" value="GH30_C"/>
</dbReference>
<dbReference type="PANTHER" id="PTHR11069">
    <property type="entry name" value="GLUCOSYLCERAMIDASE"/>
    <property type="match status" value="1"/>
</dbReference>
<keyword evidence="3 4" id="KW-0378">Hydrolase</keyword>
<feature type="domain" description="Glycosyl hydrolase family 30 beta sandwich" evidence="6">
    <location>
        <begin position="423"/>
        <end position="482"/>
    </location>
</feature>
<dbReference type="GO" id="GO:0006680">
    <property type="term" value="P:glucosylceramide catabolic process"/>
    <property type="evidence" value="ECO:0007669"/>
    <property type="project" value="TreeGrafter"/>
</dbReference>
<keyword evidence="4" id="KW-0326">Glycosidase</keyword>
<dbReference type="InterPro" id="IPR013780">
    <property type="entry name" value="Glyco_hydro_b"/>
</dbReference>
<dbReference type="SUPFAM" id="SSF51445">
    <property type="entry name" value="(Trans)glycosidases"/>
    <property type="match status" value="1"/>
</dbReference>
<dbReference type="Pfam" id="PF17189">
    <property type="entry name" value="Glyco_hydro_30C"/>
    <property type="match status" value="1"/>
</dbReference>
<dbReference type="GO" id="GO:0016020">
    <property type="term" value="C:membrane"/>
    <property type="evidence" value="ECO:0007669"/>
    <property type="project" value="GOC"/>
</dbReference>
<dbReference type="PANTHER" id="PTHR11069:SF23">
    <property type="entry name" value="LYSOSOMAL ACID GLUCOSYLCERAMIDASE"/>
    <property type="match status" value="1"/>
</dbReference>
<dbReference type="AlphaFoldDB" id="A0A9E6ZJC7"/>
<organism evidence="7 8">
    <name type="scientific">Abyssalbus ytuae</name>
    <dbReference type="NCBI Taxonomy" id="2926907"/>
    <lineage>
        <taxon>Bacteria</taxon>
        <taxon>Pseudomonadati</taxon>
        <taxon>Bacteroidota</taxon>
        <taxon>Flavobacteriia</taxon>
        <taxon>Flavobacteriales</taxon>
        <taxon>Flavobacteriaceae</taxon>
        <taxon>Abyssalbus</taxon>
    </lineage>
</organism>
<dbReference type="RefSeq" id="WP_255841856.1">
    <property type="nucleotide sequence ID" value="NZ_CP094358.1"/>
</dbReference>
<dbReference type="InterPro" id="IPR033453">
    <property type="entry name" value="Glyco_hydro_30_TIM-barrel"/>
</dbReference>
<dbReference type="Gene3D" id="2.60.40.1180">
    <property type="entry name" value="Golgi alpha-mannosidase II"/>
    <property type="match status" value="1"/>
</dbReference>
<keyword evidence="8" id="KW-1185">Reference proteome</keyword>
<evidence type="ECO:0000256" key="3">
    <source>
        <dbReference type="ARBA" id="ARBA00022801"/>
    </source>
</evidence>
<sequence>MLKKNIIVLIGLAITLVQINCSSSKEDVEDNGSNPNPSGPVTSDIDFWLSKPDQSVLLSKRSNILAFGNTTNTFPSIEVNKNQTFQNIDGFGFSLTGGSADAINSLSAGARTTLLQELYGNSANDISISYIRLSIGASDLNEAPFTYDDMPEGETDDMLSNFSLEPDMEGVIPVLKDILKINPDIKILGSPWSAPIWMKDNNSFVGGSLQHQYFGVYAQYFVKYIQAMAAEGITIDAITIQNEPYHAGNNPSMFMTPEDQAEFIKDHLGPAFANANIDTKIIIWDHNCDNPGYPISVLNNSEAKQYIDGSAFHLYGGGIEALTTVHNAHPDKNIYFTEQYTSSSGSFDGDLQWHVKNVVIGSIRNWSKNALEWNLASDENFQPHTDGGCSICKGGITISSSGIITRNVGYYIIAHASKFVPSGSVRIASTIPGTLHNVAFKTPERKIVLIVENDGASIQTFNIKYNGEWASATLGIGSVGTFVWEE</sequence>
<gene>
    <name evidence="7" type="ORF">MQE35_12915</name>
</gene>
<dbReference type="EMBL" id="CP094358">
    <property type="protein sequence ID" value="UOB16634.1"/>
    <property type="molecule type" value="Genomic_DNA"/>
</dbReference>
<dbReference type="Pfam" id="PF02055">
    <property type="entry name" value="Glyco_hydro_30"/>
    <property type="match status" value="1"/>
</dbReference>
<comment type="similarity">
    <text evidence="1 4">Belongs to the glycosyl hydrolase 30 family.</text>
</comment>
<evidence type="ECO:0000259" key="5">
    <source>
        <dbReference type="Pfam" id="PF02055"/>
    </source>
</evidence>
<evidence type="ECO:0000259" key="6">
    <source>
        <dbReference type="Pfam" id="PF17189"/>
    </source>
</evidence>
<dbReference type="KEGG" id="fbm:MQE35_12915"/>